<dbReference type="PANTHER" id="PTHR43459">
    <property type="entry name" value="ENOYL-COA HYDRATASE"/>
    <property type="match status" value="1"/>
</dbReference>
<dbReference type="InterPro" id="IPR001647">
    <property type="entry name" value="HTH_TetR"/>
</dbReference>
<evidence type="ECO:0000313" key="4">
    <source>
        <dbReference type="EMBL" id="MEV4290876.1"/>
    </source>
</evidence>
<protein>
    <submittedName>
        <fullName evidence="4">Enoyl-CoA hydratase-related protein</fullName>
    </submittedName>
</protein>
<dbReference type="Gene3D" id="1.10.10.60">
    <property type="entry name" value="Homeodomain-like"/>
    <property type="match status" value="1"/>
</dbReference>
<dbReference type="SUPFAM" id="SSF46689">
    <property type="entry name" value="Homeodomain-like"/>
    <property type="match status" value="1"/>
</dbReference>
<name>A0ABV3HEB1_9ACTN</name>
<reference evidence="4 5" key="1">
    <citation type="submission" date="2024-06" db="EMBL/GenBank/DDBJ databases">
        <title>The Natural Products Discovery Center: Release of the First 8490 Sequenced Strains for Exploring Actinobacteria Biosynthetic Diversity.</title>
        <authorList>
            <person name="Kalkreuter E."/>
            <person name="Kautsar S.A."/>
            <person name="Yang D."/>
            <person name="Bader C.D."/>
            <person name="Teijaro C.N."/>
            <person name="Fluegel L."/>
            <person name="Davis C.M."/>
            <person name="Simpson J.R."/>
            <person name="Lauterbach L."/>
            <person name="Steele A.D."/>
            <person name="Gui C."/>
            <person name="Meng S."/>
            <person name="Li G."/>
            <person name="Viehrig K."/>
            <person name="Ye F."/>
            <person name="Su P."/>
            <person name="Kiefer A.F."/>
            <person name="Nichols A."/>
            <person name="Cepeda A.J."/>
            <person name="Yan W."/>
            <person name="Fan B."/>
            <person name="Jiang Y."/>
            <person name="Adhikari A."/>
            <person name="Zheng C.-J."/>
            <person name="Schuster L."/>
            <person name="Cowan T.M."/>
            <person name="Smanski M.J."/>
            <person name="Chevrette M.G."/>
            <person name="De Carvalho L.P.S."/>
            <person name="Shen B."/>
        </authorList>
    </citation>
    <scope>NUCLEOTIDE SEQUENCE [LARGE SCALE GENOMIC DNA]</scope>
    <source>
        <strain evidence="4 5">NPDC049574</strain>
    </source>
</reference>
<dbReference type="Pfam" id="PF00378">
    <property type="entry name" value="ECH_1"/>
    <property type="match status" value="1"/>
</dbReference>
<comment type="caution">
    <text evidence="4">The sequence shown here is derived from an EMBL/GenBank/DDBJ whole genome shotgun (WGS) entry which is preliminary data.</text>
</comment>
<dbReference type="Gene3D" id="1.10.357.10">
    <property type="entry name" value="Tetracycline Repressor, domain 2"/>
    <property type="match status" value="1"/>
</dbReference>
<comment type="similarity">
    <text evidence="2">Belongs to the enoyl-CoA hydratase/isomerase family.</text>
</comment>
<dbReference type="Proteomes" id="UP001552427">
    <property type="component" value="Unassembled WGS sequence"/>
</dbReference>
<dbReference type="InterPro" id="IPR018376">
    <property type="entry name" value="Enoyl-CoA_hyd/isom_CS"/>
</dbReference>
<dbReference type="InterPro" id="IPR001753">
    <property type="entry name" value="Enoyl-CoA_hydra/iso"/>
</dbReference>
<dbReference type="SUPFAM" id="SSF52096">
    <property type="entry name" value="ClpP/crotonase"/>
    <property type="match status" value="1"/>
</dbReference>
<dbReference type="InterPro" id="IPR029045">
    <property type="entry name" value="ClpP/crotonase-like_dom_sf"/>
</dbReference>
<proteinExistence type="inferred from homology"/>
<gene>
    <name evidence="4" type="ORF">AB0K40_35655</name>
</gene>
<evidence type="ECO:0000256" key="2">
    <source>
        <dbReference type="RuleBase" id="RU003707"/>
    </source>
</evidence>
<dbReference type="Pfam" id="PF00440">
    <property type="entry name" value="TetR_N"/>
    <property type="match status" value="1"/>
</dbReference>
<dbReference type="EMBL" id="JBFARM010000012">
    <property type="protein sequence ID" value="MEV4290876.1"/>
    <property type="molecule type" value="Genomic_DNA"/>
</dbReference>
<dbReference type="InterPro" id="IPR009057">
    <property type="entry name" value="Homeodomain-like_sf"/>
</dbReference>
<accession>A0ABV3HEB1</accession>
<evidence type="ECO:0000259" key="3">
    <source>
        <dbReference type="Pfam" id="PF00440"/>
    </source>
</evidence>
<organism evidence="4 5">
    <name type="scientific">Nonomuraea bangladeshensis</name>
    <dbReference type="NCBI Taxonomy" id="404385"/>
    <lineage>
        <taxon>Bacteria</taxon>
        <taxon>Bacillati</taxon>
        <taxon>Actinomycetota</taxon>
        <taxon>Actinomycetes</taxon>
        <taxon>Streptosporangiales</taxon>
        <taxon>Streptosporangiaceae</taxon>
        <taxon>Nonomuraea</taxon>
    </lineage>
</organism>
<dbReference type="InterPro" id="IPR036271">
    <property type="entry name" value="Tet_transcr_reg_TetR-rel_C_sf"/>
</dbReference>
<keyword evidence="5" id="KW-1185">Reference proteome</keyword>
<evidence type="ECO:0000256" key="1">
    <source>
        <dbReference type="ARBA" id="ARBA00023125"/>
    </source>
</evidence>
<dbReference type="PANTHER" id="PTHR43459:SF1">
    <property type="entry name" value="EG:BACN32G11.4 PROTEIN"/>
    <property type="match status" value="1"/>
</dbReference>
<dbReference type="CDD" id="cd06558">
    <property type="entry name" value="crotonase-like"/>
    <property type="match status" value="1"/>
</dbReference>
<dbReference type="Gene3D" id="3.90.226.10">
    <property type="entry name" value="2-enoyl-CoA Hydratase, Chain A, domain 1"/>
    <property type="match status" value="1"/>
</dbReference>
<evidence type="ECO:0000313" key="5">
    <source>
        <dbReference type="Proteomes" id="UP001552427"/>
    </source>
</evidence>
<dbReference type="SUPFAM" id="SSF48498">
    <property type="entry name" value="Tetracyclin repressor-like, C-terminal domain"/>
    <property type="match status" value="1"/>
</dbReference>
<sequence length="461" mass="47876">MPSPDRSRTRPEETLAQLRELFLAEGFASFNIGDLAERLRCSRTTLYAVAPSKEQIVVAVVRSFFKTATERIEARVAASGDPARQLAVYLEAVAAELQPASAAFLADVAAFGPANEVYQENTRFAAERVRSLVTEGVRAGVLRSVHAPFVGAAVAEVMNSIQRGALQSATGFDAAQAYRHLADLVLAGLTTAPADERTVTGGALRYEVADGVATIELDRPEYSNALDLPTARALGEAVEAAAADPGVRCVLLLGRGRNFCAGGDVTAMHGAADRAGYVLELATTAHRAVLALAGLEVPVVAAVQGAAAGAGLALTLVADVVLAGESATFLTAYAQAGLTPDCGTSWLLPQVVGLRRALTLTLTDRRLTAAEAADWGLVTGVHPDDELAEAARQAAARIAAGPFPALGRTRRLLRDAPVRSLADQLGVEAVTIAEAAASAAAGARLDAFVNGKRKEKGGNPR</sequence>
<feature type="domain" description="HTH tetR-type" evidence="3">
    <location>
        <begin position="17"/>
        <end position="60"/>
    </location>
</feature>
<dbReference type="PROSITE" id="PS00166">
    <property type="entry name" value="ENOYL_COA_HYDRATASE"/>
    <property type="match status" value="1"/>
</dbReference>
<dbReference type="RefSeq" id="WP_364458438.1">
    <property type="nucleotide sequence ID" value="NZ_JBFARM010000012.1"/>
</dbReference>
<keyword evidence="1" id="KW-0238">DNA-binding</keyword>